<reference evidence="1" key="2">
    <citation type="journal article" date="2022" name="Microbiol. Resour. Announc.">
        <title>Metagenome Sequencing to Explore Phylogenomics of Terrestrial Cyanobacteria.</title>
        <authorList>
            <person name="Ward R.D."/>
            <person name="Stajich J.E."/>
            <person name="Johansen J.R."/>
            <person name="Huntemann M."/>
            <person name="Clum A."/>
            <person name="Foster B."/>
            <person name="Foster B."/>
            <person name="Roux S."/>
            <person name="Palaniappan K."/>
            <person name="Varghese N."/>
            <person name="Mukherjee S."/>
            <person name="Reddy T.B.K."/>
            <person name="Daum C."/>
            <person name="Copeland A."/>
            <person name="Chen I.A."/>
            <person name="Ivanova N.N."/>
            <person name="Kyrpides N.C."/>
            <person name="Shapiro N."/>
            <person name="Eloe-Fadrosh E.A."/>
            <person name="Pietrasiak N."/>
        </authorList>
    </citation>
    <scope>NUCLEOTIDE SEQUENCE</scope>
    <source>
        <strain evidence="1">CPER-KK1</strain>
    </source>
</reference>
<organism evidence="1 2">
    <name type="scientific">Symplocastrum torsivum CPER-KK1</name>
    <dbReference type="NCBI Taxonomy" id="450513"/>
    <lineage>
        <taxon>Bacteria</taxon>
        <taxon>Bacillati</taxon>
        <taxon>Cyanobacteriota</taxon>
        <taxon>Cyanophyceae</taxon>
        <taxon>Oscillatoriophycideae</taxon>
        <taxon>Oscillatoriales</taxon>
        <taxon>Microcoleaceae</taxon>
        <taxon>Symplocastrum</taxon>
    </lineage>
</organism>
<comment type="caution">
    <text evidence="1">The sequence shown here is derived from an EMBL/GenBank/DDBJ whole genome shotgun (WGS) entry which is preliminary data.</text>
</comment>
<protein>
    <submittedName>
        <fullName evidence="1">Uncharacterized protein</fullName>
    </submittedName>
</protein>
<name>A0A951PLY6_9CYAN</name>
<dbReference type="AlphaFoldDB" id="A0A951PLY6"/>
<sequence>MARNCLRINHEGDSIQLSWQRGQSNPRPAPSVTFTHPFDEQALADLRWYLEEYLRFPYSIAMPLPDFY</sequence>
<evidence type="ECO:0000313" key="1">
    <source>
        <dbReference type="EMBL" id="MBW4545402.1"/>
    </source>
</evidence>
<gene>
    <name evidence="1" type="ORF">KME25_13280</name>
</gene>
<accession>A0A951PLY6</accession>
<dbReference type="EMBL" id="JAHHIF010000015">
    <property type="protein sequence ID" value="MBW4545402.1"/>
    <property type="molecule type" value="Genomic_DNA"/>
</dbReference>
<dbReference type="Proteomes" id="UP000753908">
    <property type="component" value="Unassembled WGS sequence"/>
</dbReference>
<reference evidence="1" key="1">
    <citation type="submission" date="2021-05" db="EMBL/GenBank/DDBJ databases">
        <authorList>
            <person name="Pietrasiak N."/>
            <person name="Ward R."/>
            <person name="Stajich J.E."/>
            <person name="Kurbessoian T."/>
        </authorList>
    </citation>
    <scope>NUCLEOTIDE SEQUENCE</scope>
    <source>
        <strain evidence="1">CPER-KK1</strain>
    </source>
</reference>
<proteinExistence type="predicted"/>
<evidence type="ECO:0000313" key="2">
    <source>
        <dbReference type="Proteomes" id="UP000753908"/>
    </source>
</evidence>